<protein>
    <submittedName>
        <fullName evidence="3">Uncharacterized protein LOC116301558</fullName>
    </submittedName>
</protein>
<dbReference type="AlphaFoldDB" id="A0A6P8II68"/>
<reference evidence="3" key="1">
    <citation type="submission" date="2025-08" db="UniProtKB">
        <authorList>
            <consortium name="RefSeq"/>
        </authorList>
    </citation>
    <scope>IDENTIFICATION</scope>
</reference>
<gene>
    <name evidence="3" type="primary">LOC116301558</name>
</gene>
<dbReference type="InParanoid" id="A0A6P8II68"/>
<evidence type="ECO:0000313" key="2">
    <source>
        <dbReference type="Proteomes" id="UP000515163"/>
    </source>
</evidence>
<feature type="domain" description="Death" evidence="1">
    <location>
        <begin position="38"/>
        <end position="113"/>
    </location>
</feature>
<dbReference type="KEGG" id="aten:116301558"/>
<dbReference type="SUPFAM" id="SSF47986">
    <property type="entry name" value="DEATH domain"/>
    <property type="match status" value="1"/>
</dbReference>
<dbReference type="Pfam" id="PF00531">
    <property type="entry name" value="Death"/>
    <property type="match status" value="1"/>
</dbReference>
<name>A0A6P8II68_ACTTE</name>
<dbReference type="RefSeq" id="XP_031566497.1">
    <property type="nucleotide sequence ID" value="XM_031710637.1"/>
</dbReference>
<sequence>MVGPGSHRSALTECPEPIQCIWKTSIGEAPHAVHLKTKLKILLDPPRPLGGDIKSLADAFGYTGIQIHYLTTIRDQSATEQLLSAEGHHSIEHLLDKLDSINREDAAGEIRKYIRLQKCKCEGCKNELC</sequence>
<organism evidence="2 3">
    <name type="scientific">Actinia tenebrosa</name>
    <name type="common">Australian red waratah sea anemone</name>
    <dbReference type="NCBI Taxonomy" id="6105"/>
    <lineage>
        <taxon>Eukaryota</taxon>
        <taxon>Metazoa</taxon>
        <taxon>Cnidaria</taxon>
        <taxon>Anthozoa</taxon>
        <taxon>Hexacorallia</taxon>
        <taxon>Actiniaria</taxon>
        <taxon>Actiniidae</taxon>
        <taxon>Actinia</taxon>
    </lineage>
</organism>
<keyword evidence="2" id="KW-1185">Reference proteome</keyword>
<dbReference type="InterPro" id="IPR011029">
    <property type="entry name" value="DEATH-like_dom_sf"/>
</dbReference>
<evidence type="ECO:0000313" key="3">
    <source>
        <dbReference type="RefSeq" id="XP_031566497.1"/>
    </source>
</evidence>
<accession>A0A6P8II68</accession>
<proteinExistence type="predicted"/>
<dbReference type="GO" id="GO:0007165">
    <property type="term" value="P:signal transduction"/>
    <property type="evidence" value="ECO:0007669"/>
    <property type="project" value="InterPro"/>
</dbReference>
<dbReference type="Gene3D" id="1.10.533.10">
    <property type="entry name" value="Death Domain, Fas"/>
    <property type="match status" value="1"/>
</dbReference>
<dbReference type="InterPro" id="IPR000488">
    <property type="entry name" value="Death_dom"/>
</dbReference>
<dbReference type="OrthoDB" id="10368581at2759"/>
<dbReference type="Proteomes" id="UP000515163">
    <property type="component" value="Unplaced"/>
</dbReference>
<evidence type="ECO:0000259" key="1">
    <source>
        <dbReference type="Pfam" id="PF00531"/>
    </source>
</evidence>
<dbReference type="GeneID" id="116301558"/>